<feature type="compositionally biased region" description="Acidic residues" evidence="1">
    <location>
        <begin position="1019"/>
        <end position="1031"/>
    </location>
</feature>
<feature type="compositionally biased region" description="Acidic residues" evidence="1">
    <location>
        <begin position="196"/>
        <end position="233"/>
    </location>
</feature>
<feature type="compositionally biased region" description="Acidic residues" evidence="1">
    <location>
        <begin position="945"/>
        <end position="982"/>
    </location>
</feature>
<feature type="compositionally biased region" description="Basic and acidic residues" evidence="1">
    <location>
        <begin position="102"/>
        <end position="113"/>
    </location>
</feature>
<feature type="compositionally biased region" description="Low complexity" evidence="1">
    <location>
        <begin position="741"/>
        <end position="755"/>
    </location>
</feature>
<dbReference type="OrthoDB" id="2565141at2759"/>
<feature type="region of interest" description="Disordered" evidence="1">
    <location>
        <begin position="42"/>
        <end position="393"/>
    </location>
</feature>
<protein>
    <submittedName>
        <fullName evidence="2">Uncharacterized protein</fullName>
    </submittedName>
</protein>
<feature type="compositionally biased region" description="Acidic residues" evidence="1">
    <location>
        <begin position="878"/>
        <end position="891"/>
    </location>
</feature>
<feature type="compositionally biased region" description="Low complexity" evidence="1">
    <location>
        <begin position="1032"/>
        <end position="1045"/>
    </location>
</feature>
<dbReference type="GeneID" id="39586314"/>
<dbReference type="RefSeq" id="XP_028473997.1">
    <property type="nucleotide sequence ID" value="XM_028617534.1"/>
</dbReference>
<proteinExistence type="predicted"/>
<reference evidence="2 3" key="1">
    <citation type="submission" date="2018-11" db="EMBL/GenBank/DDBJ databases">
        <title>Genome sequence of Apiotrichum porosum DSM 27194.</title>
        <authorList>
            <person name="Aliyu H."/>
            <person name="Gorte O."/>
            <person name="Ochsenreither K."/>
        </authorList>
    </citation>
    <scope>NUCLEOTIDE SEQUENCE [LARGE SCALE GENOMIC DNA]</scope>
    <source>
        <strain evidence="2 3">DSM 27194</strain>
    </source>
</reference>
<feature type="compositionally biased region" description="Basic and acidic residues" evidence="1">
    <location>
        <begin position="618"/>
        <end position="635"/>
    </location>
</feature>
<sequence length="1687" mass="180821">MNPALNGTAAQRRYGPSAFDIWTKNDQDAWLDGIQAKIHRRLSGAEASWSPQRSPSPLRAVTPELPPPEAQAEDTSLHSVSPGASAVSDAQENSLFGESDEGLDHDVDGRYEEGFDSQADDEGANGYGYDDGYVEQGEHVELHQQHIPDPFATTAHVPAASASPALHPGPDTATLNAAATPEEDDDDDIIMVGSSSEDEGSGQEDDEGDGSADDGPESSEEAEEPIEGDDGEEFPYLAQAAAQASYMPVPTREEDYEEDELDDDDGEGSDSSSRAPHPLDQANHRFEDDNEDNQAEYDEDEEEEASPPPPQRWQPSNSNDDVIVLSSDDDDDDDEEEEEEYGDDASGDEGDGGSQQSYDDEDDDGIDLDHRDMDDERDELEDSAVPTDQPAGFNIPYHPTDDLGHFYVPYSGEHLSPYGDAAASHHSPVPQSTVAWNESHLSHSAHSFASSSFDTTPVPFHDPSTSFQGPSTSFPDPSLQVPSLGDSFMDFSQPMAPGMVEAVLSQLPHHEASFLFSDIPIDPALDHDTFPLDPALADNFHAALPPLAPIQPDASSSFTVRSSYAAFVEDEEDPEAPHVVISETTIAMEVENVPQPPAEAEIEELDNSPEVEEPSVEEEPKVEEPQSELSHHIPEIGEPEIEEVEDDDDIGEPEIEELDDSSRTDSTPATPSDVARQQADETPAISPSPAPSDSTRQAEDEAPVIGFSPGHVATPIGGDEDSPIDVSDDDSADEDGDDAEASPVSADAPSDSSPEQTPDLQVFDGDDNVATPRAGDKTAAVVPPSSVPETTEGAPDVELPLSAPVQEAPQAPPATVDDEPPILADHLPDSDEPIVVESDSEEDEEPATGDSSEESEPIETREPSEETEPIESQGSVVAEDDDEPMVVDDDQPSTPPTPSEVDELATRPVTPADVQDRATAPSESSTEPEEEVEVQPDSVPLLLDSVDEPEEPKEPEESEEPEEPEELKEPEEPEEPAEDPAELDQPRSPVLHSAEEPEEPEEPVEVDELQPPPVLQLVESDEEPEELEEPAAEASETQEAQQSHSRAVPLLVDAGEAPEEPKEPHSVLASPQATITDDHSVVEPPAVVVVEGSASPEVDHSDEDLVLDADSLAPPVGDGSAAEESTSATEDESMDVDEQEVDELDDSRFPTPGPVAVPESAPEPVAEDTTPSPAISPEPVPGPALPAKAAAPAPAAEAAPMAWKHFHGKARPPPPPEVPREAHRSEPEVTPVVKDDQPLDKEISPPADAEQPQSSESSGSNTPTPVDTKPEPPVESPVEPTVEPPVEHTDNTKDHPVEDFDKEPQAAEPTTKRAPRKSRLSVPSDISPPTTRSRCHPRKVQIDDGDLTAIVLVPQCCVPGPDKLRAEDAKDLGVGTFDEAFEEGRALAFHLTPVIFQKASRLFGISVFNEEDIFVLSASEGVIEERPTRERRLSTNRTPDPDWREGTPLRAGSSQPSGRRHRRGSSIGSFTLARTPDPEGTPIHSGVGFLSSQGSTRHRKRASTASIDVPPLDPATLTPSPSKRLVTFKEPDTASIRRSARKSAASLEPPSPAPSAPKLPKASGSPVIATRRVTRSMETAPDGEPMVEDEAEPPVDEEPPEVAAPPALGTRTRKRKLEPEPVVKEEDEDEETEGETPVRARSGKRRAVPSSSAAGKPEAQDVKPTSEDEAKGSKGSWSLRGFFGWKK</sequence>
<feature type="compositionally biased region" description="Acidic residues" evidence="1">
    <location>
        <begin position="996"/>
        <end position="1008"/>
    </location>
</feature>
<dbReference type="Proteomes" id="UP000279236">
    <property type="component" value="Unassembled WGS sequence"/>
</dbReference>
<feature type="compositionally biased region" description="Acidic residues" evidence="1">
    <location>
        <begin position="830"/>
        <end position="857"/>
    </location>
</feature>
<evidence type="ECO:0000313" key="2">
    <source>
        <dbReference type="EMBL" id="RSH78850.1"/>
    </source>
</evidence>
<feature type="compositionally biased region" description="Acidic residues" evidence="1">
    <location>
        <begin position="637"/>
        <end position="659"/>
    </location>
</feature>
<feature type="compositionally biased region" description="Basic and acidic residues" evidence="1">
    <location>
        <begin position="1285"/>
        <end position="1305"/>
    </location>
</feature>
<feature type="compositionally biased region" description="Pro residues" evidence="1">
    <location>
        <begin position="1174"/>
        <end position="1184"/>
    </location>
</feature>
<feature type="compositionally biased region" description="Acidic residues" evidence="1">
    <location>
        <begin position="601"/>
        <end position="617"/>
    </location>
</feature>
<feature type="compositionally biased region" description="Low complexity" evidence="1">
    <location>
        <begin position="316"/>
        <end position="326"/>
    </location>
</feature>
<evidence type="ECO:0000256" key="1">
    <source>
        <dbReference type="SAM" id="MobiDB-lite"/>
    </source>
</evidence>
<feature type="compositionally biased region" description="Basic and acidic residues" evidence="1">
    <location>
        <begin position="1218"/>
        <end position="1243"/>
    </location>
</feature>
<feature type="compositionally biased region" description="Acidic residues" evidence="1">
    <location>
        <begin position="254"/>
        <end position="268"/>
    </location>
</feature>
<feature type="region of interest" description="Disordered" evidence="1">
    <location>
        <begin position="1427"/>
        <end position="1687"/>
    </location>
</feature>
<organism evidence="2 3">
    <name type="scientific">Apiotrichum porosum</name>
    <dbReference type="NCBI Taxonomy" id="105984"/>
    <lineage>
        <taxon>Eukaryota</taxon>
        <taxon>Fungi</taxon>
        <taxon>Dikarya</taxon>
        <taxon>Basidiomycota</taxon>
        <taxon>Agaricomycotina</taxon>
        <taxon>Tremellomycetes</taxon>
        <taxon>Trichosporonales</taxon>
        <taxon>Trichosporonaceae</taxon>
        <taxon>Apiotrichum</taxon>
    </lineage>
</organism>
<feature type="compositionally biased region" description="Basic and acidic residues" evidence="1">
    <location>
        <begin position="136"/>
        <end position="146"/>
    </location>
</feature>
<feature type="region of interest" description="Disordered" evidence="1">
    <location>
        <begin position="601"/>
        <end position="1337"/>
    </location>
</feature>
<feature type="compositionally biased region" description="Basic and acidic residues" evidence="1">
    <location>
        <begin position="1427"/>
        <end position="1447"/>
    </location>
</feature>
<feature type="compositionally biased region" description="Low complexity" evidence="1">
    <location>
        <begin position="1185"/>
        <end position="1202"/>
    </location>
</feature>
<feature type="compositionally biased region" description="Acidic residues" evidence="1">
    <location>
        <begin position="1129"/>
        <end position="1145"/>
    </location>
</feature>
<feature type="compositionally biased region" description="Low complexity" evidence="1">
    <location>
        <begin position="1534"/>
        <end position="1548"/>
    </location>
</feature>
<feature type="compositionally biased region" description="Acidic residues" evidence="1">
    <location>
        <begin position="288"/>
        <end position="305"/>
    </location>
</feature>
<feature type="compositionally biased region" description="Acidic residues" evidence="1">
    <location>
        <begin position="718"/>
        <end position="740"/>
    </location>
</feature>
<feature type="compositionally biased region" description="Acidic residues" evidence="1">
    <location>
        <begin position="114"/>
        <end position="123"/>
    </location>
</feature>
<feature type="compositionally biased region" description="Basic and acidic residues" evidence="1">
    <location>
        <begin position="1658"/>
        <end position="1672"/>
    </location>
</feature>
<feature type="compositionally biased region" description="Acidic residues" evidence="1">
    <location>
        <begin position="327"/>
        <end position="351"/>
    </location>
</feature>
<dbReference type="STRING" id="105984.A0A427XJ02"/>
<feature type="compositionally biased region" description="Low complexity" evidence="1">
    <location>
        <begin position="683"/>
        <end position="694"/>
    </location>
</feature>
<accession>A0A427XJ02</accession>
<dbReference type="EMBL" id="RSCE01000011">
    <property type="protein sequence ID" value="RSH78850.1"/>
    <property type="molecule type" value="Genomic_DNA"/>
</dbReference>
<feature type="compositionally biased region" description="Low complexity" evidence="1">
    <location>
        <begin position="1082"/>
        <end position="1096"/>
    </location>
</feature>
<evidence type="ECO:0000313" key="3">
    <source>
        <dbReference type="Proteomes" id="UP000279236"/>
    </source>
</evidence>
<keyword evidence="3" id="KW-1185">Reference proteome</keyword>
<feature type="compositionally biased region" description="Acidic residues" evidence="1">
    <location>
        <begin position="1585"/>
        <end position="1600"/>
    </location>
</feature>
<comment type="caution">
    <text evidence="2">The sequence shown here is derived from an EMBL/GenBank/DDBJ whole genome shotgun (WGS) entry which is preliminary data.</text>
</comment>
<feature type="compositionally biased region" description="Low complexity" evidence="1">
    <location>
        <begin position="1117"/>
        <end position="1128"/>
    </location>
</feature>
<name>A0A427XJ02_9TREE</name>
<feature type="compositionally biased region" description="Low complexity" evidence="1">
    <location>
        <begin position="1154"/>
        <end position="1164"/>
    </location>
</feature>
<gene>
    <name evidence="2" type="ORF">EHS24_001771</name>
</gene>
<feature type="compositionally biased region" description="Acidic residues" evidence="1">
    <location>
        <begin position="1625"/>
        <end position="1634"/>
    </location>
</feature>
<feature type="compositionally biased region" description="Polar residues" evidence="1">
    <location>
        <begin position="1251"/>
        <end position="1265"/>
    </location>
</feature>